<dbReference type="SMART" id="SM00382">
    <property type="entry name" value="AAA"/>
    <property type="match status" value="2"/>
</dbReference>
<sequence>MSNEYVLEMKDISKTFPGVKALDHAHLNLKYGEVLALCGENGAGKSTLMKVLSGVYHADEGSGEIIYQGKPVRYNSPIEAKNDGVVLIFQELSLVMDLTVAENLYLGSLPKKGGRIDWKKMNADAQKVLDELECPAKPTDTISALPIAQQQMVEIARGIALGAKILVLDEPTSSLTEKEKNSLFKIVNKLKTQGVGMVYISHKMDEIFEISDRVLVMRDGKPTGEFVTKDIELDDIVNSMIGRSLDNYYYKCKWNPKEEVLRVENLSLKGYFKDISFNVHAGEVVGFYGLVGAGRTEIMETIFGIRKADSGKIFLEGKEQKIRSSVDAVKAKIGFVTENRKEQGLVLEQSCRDNMALAKLPMISKAGFVDMKASYEIYKEYHDKLQISSPSPEQPVGNLSGGNQQKVVLGKWMTIGPKLLILDEPTRGIDVGSKSEIYRLIAELAEKEGLAVIIISSEMPEVMGISNRVLTIAQGNLTGELVGDEITEETLMRAILITDSTQQA</sequence>
<name>A0ABY5VMR5_9FIRM</name>
<protein>
    <submittedName>
        <fullName evidence="6">Sugar ABC transporter ATP-binding protein</fullName>
    </submittedName>
</protein>
<keyword evidence="3" id="KW-0547">Nucleotide-binding</keyword>
<organism evidence="6 7">
    <name type="scientific">Ruminococcus gauvreauii</name>
    <dbReference type="NCBI Taxonomy" id="438033"/>
    <lineage>
        <taxon>Bacteria</taxon>
        <taxon>Bacillati</taxon>
        <taxon>Bacillota</taxon>
        <taxon>Clostridia</taxon>
        <taxon>Eubacteriales</taxon>
        <taxon>Oscillospiraceae</taxon>
        <taxon>Ruminococcus</taxon>
    </lineage>
</organism>
<dbReference type="EMBL" id="CP102290">
    <property type="protein sequence ID" value="UWP61221.1"/>
    <property type="molecule type" value="Genomic_DNA"/>
</dbReference>
<dbReference type="CDD" id="cd03216">
    <property type="entry name" value="ABC_Carb_Monos_I"/>
    <property type="match status" value="1"/>
</dbReference>
<dbReference type="InterPro" id="IPR003439">
    <property type="entry name" value="ABC_transporter-like_ATP-bd"/>
</dbReference>
<dbReference type="Proteomes" id="UP001060164">
    <property type="component" value="Chromosome"/>
</dbReference>
<dbReference type="InterPro" id="IPR017871">
    <property type="entry name" value="ABC_transporter-like_CS"/>
</dbReference>
<keyword evidence="4 6" id="KW-0067">ATP-binding</keyword>
<dbReference type="PANTHER" id="PTHR43790:SF9">
    <property type="entry name" value="GALACTOFURANOSE TRANSPORTER ATP-BINDING PROTEIN YTFR"/>
    <property type="match status" value="1"/>
</dbReference>
<feature type="domain" description="ABC transporter" evidence="5">
    <location>
        <begin position="255"/>
        <end position="499"/>
    </location>
</feature>
<evidence type="ECO:0000313" key="6">
    <source>
        <dbReference type="EMBL" id="UWP61221.1"/>
    </source>
</evidence>
<evidence type="ECO:0000259" key="5">
    <source>
        <dbReference type="PROSITE" id="PS50893"/>
    </source>
</evidence>
<dbReference type="SUPFAM" id="SSF52540">
    <property type="entry name" value="P-loop containing nucleoside triphosphate hydrolases"/>
    <property type="match status" value="2"/>
</dbReference>
<evidence type="ECO:0000313" key="7">
    <source>
        <dbReference type="Proteomes" id="UP001060164"/>
    </source>
</evidence>
<evidence type="ECO:0000256" key="3">
    <source>
        <dbReference type="ARBA" id="ARBA00022741"/>
    </source>
</evidence>
<keyword evidence="7" id="KW-1185">Reference proteome</keyword>
<dbReference type="PROSITE" id="PS50893">
    <property type="entry name" value="ABC_TRANSPORTER_2"/>
    <property type="match status" value="2"/>
</dbReference>
<dbReference type="Gene3D" id="3.40.50.300">
    <property type="entry name" value="P-loop containing nucleotide triphosphate hydrolases"/>
    <property type="match status" value="2"/>
</dbReference>
<evidence type="ECO:0000256" key="4">
    <source>
        <dbReference type="ARBA" id="ARBA00022840"/>
    </source>
</evidence>
<dbReference type="Pfam" id="PF00005">
    <property type="entry name" value="ABC_tran"/>
    <property type="match status" value="2"/>
</dbReference>
<keyword evidence="1" id="KW-0813">Transport</keyword>
<evidence type="ECO:0000256" key="2">
    <source>
        <dbReference type="ARBA" id="ARBA00022737"/>
    </source>
</evidence>
<keyword evidence="2" id="KW-0677">Repeat</keyword>
<reference evidence="6" key="1">
    <citation type="journal article" date="2022" name="Cell">
        <title>Design, construction, and in vivo augmentation of a complex gut microbiome.</title>
        <authorList>
            <person name="Cheng A.G."/>
            <person name="Ho P.Y."/>
            <person name="Aranda-Diaz A."/>
            <person name="Jain S."/>
            <person name="Yu F.B."/>
            <person name="Meng X."/>
            <person name="Wang M."/>
            <person name="Iakiviak M."/>
            <person name="Nagashima K."/>
            <person name="Zhao A."/>
            <person name="Murugkar P."/>
            <person name="Patil A."/>
            <person name="Atabakhsh K."/>
            <person name="Weakley A."/>
            <person name="Yan J."/>
            <person name="Brumbaugh A.R."/>
            <person name="Higginbottom S."/>
            <person name="Dimas A."/>
            <person name="Shiver A.L."/>
            <person name="Deutschbauer A."/>
            <person name="Neff N."/>
            <person name="Sonnenburg J.L."/>
            <person name="Huang K.C."/>
            <person name="Fischbach M.A."/>
        </authorList>
    </citation>
    <scope>NUCLEOTIDE SEQUENCE</scope>
    <source>
        <strain evidence="6">DSM 19829</strain>
    </source>
</reference>
<dbReference type="InterPro" id="IPR003593">
    <property type="entry name" value="AAA+_ATPase"/>
</dbReference>
<dbReference type="InterPro" id="IPR027417">
    <property type="entry name" value="P-loop_NTPase"/>
</dbReference>
<feature type="domain" description="ABC transporter" evidence="5">
    <location>
        <begin position="7"/>
        <end position="244"/>
    </location>
</feature>
<gene>
    <name evidence="6" type="ORF">NQ502_09430</name>
</gene>
<evidence type="ECO:0000256" key="1">
    <source>
        <dbReference type="ARBA" id="ARBA00022448"/>
    </source>
</evidence>
<accession>A0ABY5VMR5</accession>
<dbReference type="InterPro" id="IPR050107">
    <property type="entry name" value="ABC_carbohydrate_import_ATPase"/>
</dbReference>
<dbReference type="PROSITE" id="PS00211">
    <property type="entry name" value="ABC_TRANSPORTER_1"/>
    <property type="match status" value="1"/>
</dbReference>
<dbReference type="PANTHER" id="PTHR43790">
    <property type="entry name" value="CARBOHYDRATE TRANSPORT ATP-BINDING PROTEIN MG119-RELATED"/>
    <property type="match status" value="1"/>
</dbReference>
<dbReference type="RefSeq" id="WP_028527700.1">
    <property type="nucleotide sequence ID" value="NZ_CABLBR010000004.1"/>
</dbReference>
<dbReference type="GO" id="GO:0005524">
    <property type="term" value="F:ATP binding"/>
    <property type="evidence" value="ECO:0007669"/>
    <property type="project" value="UniProtKB-KW"/>
</dbReference>
<dbReference type="CDD" id="cd03215">
    <property type="entry name" value="ABC_Carb_Monos_II"/>
    <property type="match status" value="1"/>
</dbReference>
<proteinExistence type="predicted"/>